<feature type="domain" description="Caspase family p20" evidence="2">
    <location>
        <begin position="95"/>
        <end position="145"/>
    </location>
</feature>
<dbReference type="SUPFAM" id="SSF52129">
    <property type="entry name" value="Caspase-like"/>
    <property type="match status" value="1"/>
</dbReference>
<name>A0A6P6YCC4_DERPT</name>
<dbReference type="InterPro" id="IPR001309">
    <property type="entry name" value="Pept_C14_p20"/>
</dbReference>
<dbReference type="InterPro" id="IPR029030">
    <property type="entry name" value="Caspase-like_dom_sf"/>
</dbReference>
<keyword evidence="3" id="KW-1185">Reference proteome</keyword>
<dbReference type="OrthoDB" id="6116485at2759"/>
<proteinExistence type="predicted"/>
<organism evidence="3 4">
    <name type="scientific">Dermatophagoides pteronyssinus</name>
    <name type="common">European house dust mite</name>
    <dbReference type="NCBI Taxonomy" id="6956"/>
    <lineage>
        <taxon>Eukaryota</taxon>
        <taxon>Metazoa</taxon>
        <taxon>Ecdysozoa</taxon>
        <taxon>Arthropoda</taxon>
        <taxon>Chelicerata</taxon>
        <taxon>Arachnida</taxon>
        <taxon>Acari</taxon>
        <taxon>Acariformes</taxon>
        <taxon>Sarcoptiformes</taxon>
        <taxon>Astigmata</taxon>
        <taxon>Psoroptidia</taxon>
        <taxon>Analgoidea</taxon>
        <taxon>Pyroglyphidae</taxon>
        <taxon>Dermatophagoidinae</taxon>
        <taxon>Dermatophagoides</taxon>
    </lineage>
</organism>
<dbReference type="PROSITE" id="PS50208">
    <property type="entry name" value="CASPASE_P20"/>
    <property type="match status" value="1"/>
</dbReference>
<dbReference type="SMART" id="SM00115">
    <property type="entry name" value="CASc"/>
    <property type="match status" value="1"/>
</dbReference>
<dbReference type="InParanoid" id="A0A6P6YCC4"/>
<gene>
    <name evidence="4" type="primary">LOC113796990</name>
</gene>
<protein>
    <submittedName>
        <fullName evidence="4">Uncharacterized protein LOC113796990 isoform X1</fullName>
    </submittedName>
</protein>
<dbReference type="AlphaFoldDB" id="A0A6P6YCC4"/>
<evidence type="ECO:0000256" key="1">
    <source>
        <dbReference type="ARBA" id="ARBA00022703"/>
    </source>
</evidence>
<dbReference type="PANTHER" id="PTHR48169">
    <property type="entry name" value="DED DOMAIN-CONTAINING PROTEIN"/>
    <property type="match status" value="1"/>
</dbReference>
<keyword evidence="1" id="KW-0053">Apoptosis</keyword>
<dbReference type="Proteomes" id="UP000515146">
    <property type="component" value="Unplaced"/>
</dbReference>
<evidence type="ECO:0000313" key="4">
    <source>
        <dbReference type="RefSeq" id="XP_027203093.1"/>
    </source>
</evidence>
<evidence type="ECO:0000259" key="2">
    <source>
        <dbReference type="PROSITE" id="PS50208"/>
    </source>
</evidence>
<dbReference type="GO" id="GO:0004197">
    <property type="term" value="F:cysteine-type endopeptidase activity"/>
    <property type="evidence" value="ECO:0007669"/>
    <property type="project" value="InterPro"/>
</dbReference>
<dbReference type="GO" id="GO:0006508">
    <property type="term" value="P:proteolysis"/>
    <property type="evidence" value="ECO:0007669"/>
    <property type="project" value="InterPro"/>
</dbReference>
<dbReference type="InterPro" id="IPR015917">
    <property type="entry name" value="Pept_C14A"/>
</dbReference>
<evidence type="ECO:0000313" key="3">
    <source>
        <dbReference type="Proteomes" id="UP000515146"/>
    </source>
</evidence>
<dbReference type="GO" id="GO:0043067">
    <property type="term" value="P:regulation of programmed cell death"/>
    <property type="evidence" value="ECO:0007669"/>
    <property type="project" value="UniProtKB-ARBA"/>
</dbReference>
<dbReference type="Gene3D" id="3.40.50.1460">
    <property type="match status" value="1"/>
</dbReference>
<dbReference type="KEGG" id="dpte:113796990"/>
<dbReference type="RefSeq" id="XP_027203093.1">
    <property type="nucleotide sequence ID" value="XM_027347292.1"/>
</dbReference>
<accession>A0A6P6YCC4</accession>
<dbReference type="PANTHER" id="PTHR48169:SF1">
    <property type="entry name" value="ASTROCYTIC PHOSPHOPROTEIN PEA-15"/>
    <property type="match status" value="1"/>
</dbReference>
<reference evidence="4" key="1">
    <citation type="submission" date="2025-08" db="UniProtKB">
        <authorList>
            <consortium name="RefSeq"/>
        </authorList>
    </citation>
    <scope>IDENTIFICATION</scope>
    <source>
        <strain evidence="4">Airmid</strain>
    </source>
</reference>
<sequence>MDGKNIQVDSAINLNFDNLVPDQHCMDNNNLYYSTRNRGRCILLDYLADVRSQSTVRLLQSTFGKLNYQFECYRGWNDRQTLQLLNQGLEDESFDSLIVLILTTSCRKVIECANRTRINSHIIVNKLNGKFCKPFAGKPKVIMIQEYCNKLASDGPTIDQHHQYMIPSHADMLIYTYRGKSQLFWPTLCSTLVTKTTDSLDLVKQLTMVTKCIHQQTGIITEMFSTLIKLFRI</sequence>
<dbReference type="GO" id="GO:0006915">
    <property type="term" value="P:apoptotic process"/>
    <property type="evidence" value="ECO:0007669"/>
    <property type="project" value="UniProtKB-KW"/>
</dbReference>